<keyword evidence="5" id="KW-0143">Chaperone</keyword>
<feature type="non-terminal residue" evidence="7">
    <location>
        <position position="1"/>
    </location>
</feature>
<dbReference type="AlphaFoldDB" id="A0A0D6EQP5"/>
<organism evidence="7 8">
    <name type="scientific">Sporidiobolus salmonicolor</name>
    <name type="common">Yeast-like fungus</name>
    <name type="synonym">Sporobolomyces salmonicolor</name>
    <dbReference type="NCBI Taxonomy" id="5005"/>
    <lineage>
        <taxon>Eukaryota</taxon>
        <taxon>Fungi</taxon>
        <taxon>Dikarya</taxon>
        <taxon>Basidiomycota</taxon>
        <taxon>Pucciniomycotina</taxon>
        <taxon>Microbotryomycetes</taxon>
        <taxon>Sporidiobolales</taxon>
        <taxon>Sporidiobolaceae</taxon>
        <taxon>Sporobolomyces</taxon>
    </lineage>
</organism>
<feature type="region of interest" description="Disordered" evidence="6">
    <location>
        <begin position="696"/>
        <end position="755"/>
    </location>
</feature>
<feature type="region of interest" description="Disordered" evidence="6">
    <location>
        <begin position="490"/>
        <end position="520"/>
    </location>
</feature>
<feature type="compositionally biased region" description="Low complexity" evidence="6">
    <location>
        <begin position="285"/>
        <end position="294"/>
    </location>
</feature>
<dbReference type="GO" id="GO:0007186">
    <property type="term" value="P:G protein-coupled receptor signaling pathway"/>
    <property type="evidence" value="ECO:0007669"/>
    <property type="project" value="TreeGrafter"/>
</dbReference>
<keyword evidence="4" id="KW-0344">Guanine-nucleotide releasing factor</keyword>
<protein>
    <submittedName>
        <fullName evidence="7">SPOSA6832_04086-mRNA-1:cds</fullName>
    </submittedName>
</protein>
<comment type="subcellular location">
    <subcellularLocation>
        <location evidence="1">Cytoplasm</location>
        <location evidence="1">Cell cortex</location>
    </subcellularLocation>
</comment>
<dbReference type="GO" id="GO:0001965">
    <property type="term" value="F:G-protein alpha-subunit binding"/>
    <property type="evidence" value="ECO:0007669"/>
    <property type="project" value="TreeGrafter"/>
</dbReference>
<evidence type="ECO:0000256" key="2">
    <source>
        <dbReference type="ARBA" id="ARBA00009049"/>
    </source>
</evidence>
<feature type="region of interest" description="Disordered" evidence="6">
    <location>
        <begin position="237"/>
        <end position="374"/>
    </location>
</feature>
<dbReference type="GO" id="GO:0005085">
    <property type="term" value="F:guanyl-nucleotide exchange factor activity"/>
    <property type="evidence" value="ECO:0007669"/>
    <property type="project" value="UniProtKB-KW"/>
</dbReference>
<dbReference type="GO" id="GO:0005938">
    <property type="term" value="C:cell cortex"/>
    <property type="evidence" value="ECO:0007669"/>
    <property type="project" value="UniProtKB-SubCell"/>
</dbReference>
<name>A0A0D6EQP5_SPOSA</name>
<evidence type="ECO:0000256" key="5">
    <source>
        <dbReference type="ARBA" id="ARBA00023186"/>
    </source>
</evidence>
<dbReference type="InterPro" id="IPR019318">
    <property type="entry name" value="Gua_nucleotide_exch_fac_Ric8"/>
</dbReference>
<dbReference type="OrthoDB" id="5585685at2759"/>
<dbReference type="EMBL" id="CENE01000023">
    <property type="protein sequence ID" value="CEQ42274.1"/>
    <property type="molecule type" value="Genomic_DNA"/>
</dbReference>
<dbReference type="PANTHER" id="PTHR12425">
    <property type="entry name" value="SYNEMBRYN"/>
    <property type="match status" value="1"/>
</dbReference>
<reference evidence="8" key="1">
    <citation type="submission" date="2015-02" db="EMBL/GenBank/DDBJ databases">
        <authorList>
            <person name="Gon?alves P."/>
        </authorList>
    </citation>
    <scope>NUCLEOTIDE SEQUENCE [LARGE SCALE GENOMIC DNA]</scope>
</reference>
<accession>A0A0D6EQP5</accession>
<comment type="similarity">
    <text evidence="2">Belongs to the synembryn family.</text>
</comment>
<evidence type="ECO:0000256" key="6">
    <source>
        <dbReference type="SAM" id="MobiDB-lite"/>
    </source>
</evidence>
<feature type="compositionally biased region" description="Low complexity" evidence="6">
    <location>
        <begin position="314"/>
        <end position="373"/>
    </location>
</feature>
<dbReference type="InterPro" id="IPR008376">
    <property type="entry name" value="Chaperone_Ric-8_A/B"/>
</dbReference>
<feature type="compositionally biased region" description="Basic and acidic residues" evidence="6">
    <location>
        <begin position="702"/>
        <end position="746"/>
    </location>
</feature>
<keyword evidence="3" id="KW-0963">Cytoplasm</keyword>
<keyword evidence="8" id="KW-1185">Reference proteome</keyword>
<feature type="compositionally biased region" description="Basic and acidic residues" evidence="6">
    <location>
        <begin position="496"/>
        <end position="512"/>
    </location>
</feature>
<proteinExistence type="inferred from homology"/>
<dbReference type="Pfam" id="PF10165">
    <property type="entry name" value="Ric8"/>
    <property type="match status" value="1"/>
</dbReference>
<evidence type="ECO:0000256" key="1">
    <source>
        <dbReference type="ARBA" id="ARBA00004544"/>
    </source>
</evidence>
<evidence type="ECO:0000256" key="3">
    <source>
        <dbReference type="ARBA" id="ARBA00022490"/>
    </source>
</evidence>
<evidence type="ECO:0000313" key="7">
    <source>
        <dbReference type="EMBL" id="CEQ42274.1"/>
    </source>
</evidence>
<dbReference type="PANTHER" id="PTHR12425:SF5">
    <property type="entry name" value="SYNEMBRYN"/>
    <property type="match status" value="1"/>
</dbReference>
<gene>
    <name evidence="7" type="primary">SPOSA6832_04086</name>
</gene>
<evidence type="ECO:0000313" key="8">
    <source>
        <dbReference type="Proteomes" id="UP000243876"/>
    </source>
</evidence>
<dbReference type="PRINTS" id="PR01802">
    <property type="entry name" value="SYNEMBRYN"/>
</dbReference>
<evidence type="ECO:0000256" key="4">
    <source>
        <dbReference type="ARBA" id="ARBA00022658"/>
    </source>
</evidence>
<sequence length="755" mass="81248">MLSTGQEPVPEQRRKLVAALLSSAPASADSPLLAPLCSLLKLLGRSPAGSEELGRENGLRILLLLGGLKRVADLPRPDKPVPRDDDDEMDPALAAQGEADPLKPAESEALRCLCNTLMLHPSSREVFPDVLLADDKGSALKGMVRILGCDGAGFLGGRLLFLLTSKASEAVGELVLAGEVVEILQEFANRYLVLSKSPVYGARLTNGPLPTASDILREHLKLAYNLMLQYSRHPSAVPEGFTAGKTSPSLEKKKKRFWGSSSEKKDKAFTPSLATSEPGVDDLEGAAADDGAATDSHKEPGPRSKSPMSLAKRVVGAVTGGSHSSSSSLNVHSTSSSASATPGPSSPALTATASLSGTPAAASPSPSAAAVAAQEGTSPDSLSLASSQLFLPVFRPYLALAVTLPLLPPGTSPKDPNPTVRSALNTLLNFPLELEELDGSQYSWVQYIPPRTDAQGIVERAGGMGSLGERLLELVHTTCDAYFPVEGVPPNPKQYSSKEKRRKLEPPVHPDEWIPTGQGEPSKIEEMLGPIMLLLRKMSMLGDANEAFRRRIFPPNVFARGSDRSLPLDRHPTLTGHLVRLLSSILLPNTAYGVGEFLYNLCDRDPEKLCHAIGYGNASGFLQNRGELIPPPPRAQDAPTAPPAGTSTAPPRPVNPITGAFDPPEDPDDVPMSEAEKEREAERLYTLFDRMSRSGVLSAENPVHRARSEGRFEDTSEQRERELERIRRDEEELEKEVERDMQEWRARRNRTAAPS</sequence>
<dbReference type="Proteomes" id="UP000243876">
    <property type="component" value="Unassembled WGS sequence"/>
</dbReference>
<feature type="region of interest" description="Disordered" evidence="6">
    <location>
        <begin position="624"/>
        <end position="679"/>
    </location>
</feature>